<dbReference type="SUPFAM" id="SSF48452">
    <property type="entry name" value="TPR-like"/>
    <property type="match status" value="1"/>
</dbReference>
<reference evidence="10" key="1">
    <citation type="submission" date="2017-01" db="EMBL/GenBank/DDBJ databases">
        <authorList>
            <person name="Varghese N."/>
            <person name="Submissions S."/>
        </authorList>
    </citation>
    <scope>NUCLEOTIDE SEQUENCE [LARGE SCALE GENOMIC DNA]</scope>
    <source>
        <strain evidence="10">DSM 46698</strain>
    </source>
</reference>
<feature type="domain" description="SusD-like N-terminal" evidence="8">
    <location>
        <begin position="101"/>
        <end position="227"/>
    </location>
</feature>
<dbReference type="InterPro" id="IPR012944">
    <property type="entry name" value="SusD_RagB_dom"/>
</dbReference>
<dbReference type="RefSeq" id="WP_076499893.1">
    <property type="nucleotide sequence ID" value="NZ_FTOP01000004.1"/>
</dbReference>
<evidence type="ECO:0000256" key="5">
    <source>
        <dbReference type="ARBA" id="ARBA00023237"/>
    </source>
</evidence>
<keyword evidence="10" id="KW-1185">Reference proteome</keyword>
<dbReference type="STRING" id="529505.SAMN05421761_104202"/>
<feature type="domain" description="RagB/SusD" evidence="7">
    <location>
        <begin position="402"/>
        <end position="547"/>
    </location>
</feature>
<dbReference type="InterPro" id="IPR011990">
    <property type="entry name" value="TPR-like_helical_dom_sf"/>
</dbReference>
<keyword evidence="3 6" id="KW-0732">Signal</keyword>
<evidence type="ECO:0000256" key="6">
    <source>
        <dbReference type="SAM" id="SignalP"/>
    </source>
</evidence>
<protein>
    <submittedName>
        <fullName evidence="9">Starch-binding associating with outer membrane</fullName>
    </submittedName>
</protein>
<dbReference type="AlphaFoldDB" id="A0A1N7LXN9"/>
<evidence type="ECO:0000256" key="1">
    <source>
        <dbReference type="ARBA" id="ARBA00004442"/>
    </source>
</evidence>
<dbReference type="EMBL" id="FTOP01000004">
    <property type="protein sequence ID" value="SIS78590.1"/>
    <property type="molecule type" value="Genomic_DNA"/>
</dbReference>
<dbReference type="Pfam" id="PF14322">
    <property type="entry name" value="SusD-like_3"/>
    <property type="match status" value="1"/>
</dbReference>
<feature type="chain" id="PRO_5012546266" evidence="6">
    <location>
        <begin position="22"/>
        <end position="547"/>
    </location>
</feature>
<name>A0A1N7LXN9_9BACT</name>
<dbReference type="PROSITE" id="PS51257">
    <property type="entry name" value="PROKAR_LIPOPROTEIN"/>
    <property type="match status" value="1"/>
</dbReference>
<evidence type="ECO:0000256" key="2">
    <source>
        <dbReference type="ARBA" id="ARBA00006275"/>
    </source>
</evidence>
<gene>
    <name evidence="9" type="ORF">SAMN05421761_104202</name>
</gene>
<keyword evidence="4" id="KW-0472">Membrane</keyword>
<feature type="signal peptide" evidence="6">
    <location>
        <begin position="1"/>
        <end position="21"/>
    </location>
</feature>
<dbReference type="GO" id="GO:0009279">
    <property type="term" value="C:cell outer membrane"/>
    <property type="evidence" value="ECO:0007669"/>
    <property type="project" value="UniProtKB-SubCell"/>
</dbReference>
<dbReference type="InterPro" id="IPR033985">
    <property type="entry name" value="SusD-like_N"/>
</dbReference>
<sequence>MKKYIKIIILAVSVMVTSACADFLEPRPFSFTAPENFYRTANDAEIALVGVYSTLTAGSVQGAGNASGFRRDLVEMLAKGTDEGVKPANFANLRGGQFGTAGFTSTDFEINNAWFFLYAGIGRANSLLENLENMPDNLFAGNRKVEIEAEAKVLRGFQHMMLSMMFGAIPIYTSTSDDPNLPRLPVQEVYEQIISDLEFGYENLQHRGPRAATVNKWTAAGLLVKIYTYLASMNSHGLSDFGYTPNSFAWVDVAASYNNALTISADLIANSGYILTENYDRLFRETTKTAQAQEVMLSAEGSTDPSQNVITIVVNNFIPQGNSPIIGAGSGWTRPTGELYNLYNVNDFRFSHNVSGNLGGNPNVLDVLVVDGVRYFQPRPLPGPNSPLMSVGKYRLMDPAQKSYAAFATALSFPLLRLGDILLLRAEALYFTGDEAGARVLLSQVRERSVLPSSSVEVLNNAYFREDFFEELIDERSRELCFEIWRRIDLARFNKYDEKIDALNPNFGAYNSNVNLIKQNWRSERVWFPIPIQQIDLNPNLDQNPGY</sequence>
<dbReference type="Proteomes" id="UP000186026">
    <property type="component" value="Unassembled WGS sequence"/>
</dbReference>
<dbReference type="Gene3D" id="1.25.40.390">
    <property type="match status" value="1"/>
</dbReference>
<accession>A0A1N7LXN9</accession>
<proteinExistence type="inferred from homology"/>
<evidence type="ECO:0000313" key="10">
    <source>
        <dbReference type="Proteomes" id="UP000186026"/>
    </source>
</evidence>
<dbReference type="Pfam" id="PF07980">
    <property type="entry name" value="SusD_RagB"/>
    <property type="match status" value="1"/>
</dbReference>
<keyword evidence="5" id="KW-0998">Cell outer membrane</keyword>
<dbReference type="OrthoDB" id="906516at2"/>
<evidence type="ECO:0000256" key="3">
    <source>
        <dbReference type="ARBA" id="ARBA00022729"/>
    </source>
</evidence>
<evidence type="ECO:0000256" key="4">
    <source>
        <dbReference type="ARBA" id="ARBA00023136"/>
    </source>
</evidence>
<evidence type="ECO:0000259" key="7">
    <source>
        <dbReference type="Pfam" id="PF07980"/>
    </source>
</evidence>
<comment type="subcellular location">
    <subcellularLocation>
        <location evidence="1">Cell outer membrane</location>
    </subcellularLocation>
</comment>
<organism evidence="9 10">
    <name type="scientific">Belliella pelovolcani</name>
    <dbReference type="NCBI Taxonomy" id="529505"/>
    <lineage>
        <taxon>Bacteria</taxon>
        <taxon>Pseudomonadati</taxon>
        <taxon>Bacteroidota</taxon>
        <taxon>Cytophagia</taxon>
        <taxon>Cytophagales</taxon>
        <taxon>Cyclobacteriaceae</taxon>
        <taxon>Belliella</taxon>
    </lineage>
</organism>
<comment type="similarity">
    <text evidence="2">Belongs to the SusD family.</text>
</comment>
<evidence type="ECO:0000259" key="8">
    <source>
        <dbReference type="Pfam" id="PF14322"/>
    </source>
</evidence>
<evidence type="ECO:0000313" key="9">
    <source>
        <dbReference type="EMBL" id="SIS78590.1"/>
    </source>
</evidence>